<organism evidence="8 9">
    <name type="scientific">Bacteroides reticulotermitis</name>
    <dbReference type="NCBI Taxonomy" id="1133319"/>
    <lineage>
        <taxon>Bacteria</taxon>
        <taxon>Pseudomonadati</taxon>
        <taxon>Bacteroidota</taxon>
        <taxon>Bacteroidia</taxon>
        <taxon>Bacteroidales</taxon>
        <taxon>Bacteroidaceae</taxon>
        <taxon>Bacteroides</taxon>
    </lineage>
</organism>
<sequence length="431" mass="48735">MKETNRRQMWQTPWGYPEGIVTVIGIVIVGFMLQITIGSFNFYLLAAPVNMILGGVLIGLCLLSLLLRKTSFFRWFTGVPVSVCLTVSLLVLSLIMGLTPQGTPATGETADWFTRLGFTGMTSSWAFVLIYFFTLLSLGCLIARKLLRFHWRNYAFYMNHIGLWLVLFAAGIGYADMERYVMHVREGEVEWRVYDSEGVVKELPIAIQLNDFDMEEYPPQLTVIDRQSGAPQPVVKPDYYQIDTKSPKGHLDGWDIQLEEYIHHAVRNSDSTYREVPMPGASPAARIQAVRKADGSKASGWVCGGNQAQLYMTLPLNEQLCVVMTAPEPKSFTSDVEVYMPDGVTKKGVLEVNKPLRIESWTIYQYGYDNKAGRLSSYSSMELVYDPWIIPVYIGFALIALGSVAMIWNGRLVKRRKENDERNDNDSPEKE</sequence>
<evidence type="ECO:0000256" key="6">
    <source>
        <dbReference type="SAM" id="Phobius"/>
    </source>
</evidence>
<evidence type="ECO:0000256" key="4">
    <source>
        <dbReference type="ARBA" id="ARBA00022989"/>
    </source>
</evidence>
<reference evidence="8" key="1">
    <citation type="submission" date="2020-08" db="EMBL/GenBank/DDBJ databases">
        <title>Genomic Encyclopedia of Type Strains, Phase IV (KMG-IV): sequencing the most valuable type-strain genomes for metagenomic binning, comparative biology and taxonomic classification.</title>
        <authorList>
            <person name="Goeker M."/>
        </authorList>
    </citation>
    <scope>NUCLEOTIDE SEQUENCE [LARGE SCALE GENOMIC DNA]</scope>
    <source>
        <strain evidence="8">DSM 105720</strain>
    </source>
</reference>
<dbReference type="Proteomes" id="UP000560658">
    <property type="component" value="Unassembled WGS sequence"/>
</dbReference>
<evidence type="ECO:0000313" key="9">
    <source>
        <dbReference type="Proteomes" id="UP000560658"/>
    </source>
</evidence>
<evidence type="ECO:0000256" key="3">
    <source>
        <dbReference type="ARBA" id="ARBA00022748"/>
    </source>
</evidence>
<dbReference type="PANTHER" id="PTHR31566">
    <property type="entry name" value="CYTOCHROME C BIOGENESIS PROTEIN CCS1, CHLOROPLASTIC"/>
    <property type="match status" value="1"/>
</dbReference>
<protein>
    <recommendedName>
        <fullName evidence="7">ResB-like domain-containing protein</fullName>
    </recommendedName>
</protein>
<dbReference type="AlphaFoldDB" id="A0A840D2F0"/>
<dbReference type="EMBL" id="JACIER010000005">
    <property type="protein sequence ID" value="MBB4043744.1"/>
    <property type="molecule type" value="Genomic_DNA"/>
</dbReference>
<dbReference type="InterPro" id="IPR007816">
    <property type="entry name" value="ResB-like_domain"/>
</dbReference>
<feature type="transmembrane region" description="Helical" evidence="6">
    <location>
        <begin position="43"/>
        <end position="67"/>
    </location>
</feature>
<comment type="caution">
    <text evidence="8">The sequence shown here is derived from an EMBL/GenBank/DDBJ whole genome shotgun (WGS) entry which is preliminary data.</text>
</comment>
<evidence type="ECO:0000256" key="1">
    <source>
        <dbReference type="ARBA" id="ARBA00004141"/>
    </source>
</evidence>
<proteinExistence type="predicted"/>
<dbReference type="RefSeq" id="WP_244978075.1">
    <property type="nucleotide sequence ID" value="NZ_JACIER010000005.1"/>
</dbReference>
<comment type="subcellular location">
    <subcellularLocation>
        <location evidence="1">Membrane</location>
        <topology evidence="1">Multi-pass membrane protein</topology>
    </subcellularLocation>
</comment>
<keyword evidence="3" id="KW-0201">Cytochrome c-type biogenesis</keyword>
<dbReference type="GO" id="GO:0016020">
    <property type="term" value="C:membrane"/>
    <property type="evidence" value="ECO:0007669"/>
    <property type="project" value="UniProtKB-SubCell"/>
</dbReference>
<evidence type="ECO:0000256" key="5">
    <source>
        <dbReference type="ARBA" id="ARBA00023136"/>
    </source>
</evidence>
<keyword evidence="5 6" id="KW-0472">Membrane</keyword>
<keyword evidence="4 6" id="KW-1133">Transmembrane helix</keyword>
<feature type="domain" description="ResB-like" evidence="7">
    <location>
        <begin position="328"/>
        <end position="371"/>
    </location>
</feature>
<dbReference type="PANTHER" id="PTHR31566:SF5">
    <property type="entry name" value="RESB-LIKE DOMAIN-CONTAINING PROTEIN"/>
    <property type="match status" value="1"/>
</dbReference>
<feature type="transmembrane region" description="Helical" evidence="6">
    <location>
        <begin position="79"/>
        <end position="98"/>
    </location>
</feature>
<dbReference type="InterPro" id="IPR023494">
    <property type="entry name" value="Cyt_c_bgen_Ccs1/CcsB/ResB"/>
</dbReference>
<keyword evidence="9" id="KW-1185">Reference proteome</keyword>
<keyword evidence="2 6" id="KW-0812">Transmembrane</keyword>
<feature type="transmembrane region" description="Helical" evidence="6">
    <location>
        <begin position="20"/>
        <end position="37"/>
    </location>
</feature>
<dbReference type="Pfam" id="PF05140">
    <property type="entry name" value="ResB"/>
    <property type="match status" value="1"/>
</dbReference>
<evidence type="ECO:0000256" key="2">
    <source>
        <dbReference type="ARBA" id="ARBA00022692"/>
    </source>
</evidence>
<dbReference type="GO" id="GO:0017004">
    <property type="term" value="P:cytochrome complex assembly"/>
    <property type="evidence" value="ECO:0007669"/>
    <property type="project" value="UniProtKB-KW"/>
</dbReference>
<evidence type="ECO:0000313" key="8">
    <source>
        <dbReference type="EMBL" id="MBB4043744.1"/>
    </source>
</evidence>
<feature type="transmembrane region" description="Helical" evidence="6">
    <location>
        <begin position="118"/>
        <end position="142"/>
    </location>
</feature>
<accession>A0A840D2F0</accession>
<gene>
    <name evidence="8" type="ORF">GGR06_001530</name>
</gene>
<feature type="transmembrane region" description="Helical" evidence="6">
    <location>
        <begin position="154"/>
        <end position="175"/>
    </location>
</feature>
<feature type="transmembrane region" description="Helical" evidence="6">
    <location>
        <begin position="388"/>
        <end position="408"/>
    </location>
</feature>
<evidence type="ECO:0000259" key="7">
    <source>
        <dbReference type="Pfam" id="PF05140"/>
    </source>
</evidence>
<name>A0A840D2F0_9BACE</name>